<accession>A0ABZ0SEA5</accession>
<dbReference type="InterPro" id="IPR003356">
    <property type="entry name" value="DNA_methylase_A-5"/>
</dbReference>
<evidence type="ECO:0000256" key="5">
    <source>
        <dbReference type="ARBA" id="ARBA00022691"/>
    </source>
</evidence>
<dbReference type="InterPro" id="IPR051537">
    <property type="entry name" value="DNA_Adenine_Mtase"/>
</dbReference>
<evidence type="ECO:0000256" key="6">
    <source>
        <dbReference type="ARBA" id="ARBA00022747"/>
    </source>
</evidence>
<keyword evidence="3 9" id="KW-0489">Methyltransferase</keyword>
<dbReference type="GO" id="GO:0032259">
    <property type="term" value="P:methylation"/>
    <property type="evidence" value="ECO:0007669"/>
    <property type="project" value="UniProtKB-KW"/>
</dbReference>
<comment type="catalytic activity">
    <reaction evidence="7">
        <text>a 2'-deoxyadenosine in DNA + S-adenosyl-L-methionine = an N(6)-methyl-2'-deoxyadenosine in DNA + S-adenosyl-L-homocysteine + H(+)</text>
        <dbReference type="Rhea" id="RHEA:15197"/>
        <dbReference type="Rhea" id="RHEA-COMP:12418"/>
        <dbReference type="Rhea" id="RHEA-COMP:12419"/>
        <dbReference type="ChEBI" id="CHEBI:15378"/>
        <dbReference type="ChEBI" id="CHEBI:57856"/>
        <dbReference type="ChEBI" id="CHEBI:59789"/>
        <dbReference type="ChEBI" id="CHEBI:90615"/>
        <dbReference type="ChEBI" id="CHEBI:90616"/>
        <dbReference type="EC" id="2.1.1.72"/>
    </reaction>
</comment>
<evidence type="ECO:0000256" key="3">
    <source>
        <dbReference type="ARBA" id="ARBA00022603"/>
    </source>
</evidence>
<keyword evidence="5" id="KW-0949">S-adenosyl-L-methionine</keyword>
<evidence type="ECO:0000259" key="8">
    <source>
        <dbReference type="Pfam" id="PF02384"/>
    </source>
</evidence>
<dbReference type="Pfam" id="PF02384">
    <property type="entry name" value="N6_Mtase"/>
    <property type="match status" value="1"/>
</dbReference>
<dbReference type="Gene3D" id="3.40.50.150">
    <property type="entry name" value="Vaccinia Virus protein VP39"/>
    <property type="match status" value="1"/>
</dbReference>
<dbReference type="EMBL" id="CP121472">
    <property type="protein sequence ID" value="WPL17935.1"/>
    <property type="molecule type" value="Genomic_DNA"/>
</dbReference>
<protein>
    <recommendedName>
        <fullName evidence="2">site-specific DNA-methyltransferase (adenine-specific)</fullName>
        <ecNumber evidence="2">2.1.1.72</ecNumber>
    </recommendedName>
</protein>
<sequence length="400" mass="44287">MVRILDPQGGSSLYDPTCGSGGMLIQGNEHAIAHNGPPLSLHGQEDSGAVWAICRMNLLLNGIPSADIRNGDTLMEPKHIEDGRLMRFDGVIANPPFSQNYSRRGMQFSDRFRFGWCPTTGKKADLMFAQHMLATLKQTGKMAVVMPHGVLFRGGEERKIRLGLLQDDCIEAVIGLPDNLFYGTGIPACVLVMRQAGGKPEPRRGQVLFINADREFREGRAQKFIDPEHIEKIVSAYATFEDIPGFAALVRTEAIIGGEDGNLNIRRYADSSPPPEPHDVRAHLHGGVPRREIDSLRPMASAQGFAIEQLFRARNADYADFADAIARRTELRALIEQDAGIAARREALALAFDDWWNHARDGLAALPERRHLMPLRAELLASFEPAVLPVGCLDRFESRH</sequence>
<reference evidence="9 10" key="1">
    <citation type="journal article" date="2023" name="Microorganisms">
        <title>Thiorhodovibrio frisius and Trv. litoralis spp. nov., Two Novel Members from a Clade of Fastidious Purple Sulfur Bacteria That Exhibit Unique Red-Shifted Light-Harvesting Capabilities.</title>
        <authorList>
            <person name="Methner A."/>
            <person name="Kuzyk S.B."/>
            <person name="Petersen J."/>
            <person name="Bauer S."/>
            <person name="Brinkmann H."/>
            <person name="Sichau K."/>
            <person name="Wanner G."/>
            <person name="Wolf J."/>
            <person name="Neumann-Schaal M."/>
            <person name="Henke P."/>
            <person name="Tank M."/>
            <person name="Sproer C."/>
            <person name="Bunk B."/>
            <person name="Overmann J."/>
        </authorList>
    </citation>
    <scope>NUCLEOTIDE SEQUENCE [LARGE SCALE GENOMIC DNA]</scope>
    <source>
        <strain evidence="9 10">DSM 6702</strain>
    </source>
</reference>
<dbReference type="PANTHER" id="PTHR42933:SF3">
    <property type="entry name" value="TYPE I RESTRICTION ENZYME MJAVIII METHYLASE SUBUNIT"/>
    <property type="match status" value="1"/>
</dbReference>
<organism evidence="9 10">
    <name type="scientific">Thiorhodovibrio winogradskyi</name>
    <dbReference type="NCBI Taxonomy" id="77007"/>
    <lineage>
        <taxon>Bacteria</taxon>
        <taxon>Pseudomonadati</taxon>
        <taxon>Pseudomonadota</taxon>
        <taxon>Gammaproteobacteria</taxon>
        <taxon>Chromatiales</taxon>
        <taxon>Chromatiaceae</taxon>
        <taxon>Thiorhodovibrio</taxon>
    </lineage>
</organism>
<dbReference type="SUPFAM" id="SSF53335">
    <property type="entry name" value="S-adenosyl-L-methionine-dependent methyltransferases"/>
    <property type="match status" value="1"/>
</dbReference>
<keyword evidence="10" id="KW-1185">Reference proteome</keyword>
<feature type="domain" description="DNA methylase adenine-specific" evidence="8">
    <location>
        <begin position="1"/>
        <end position="272"/>
    </location>
</feature>
<gene>
    <name evidence="9" type="ORF">Thiowin_02978</name>
</gene>
<proteinExistence type="inferred from homology"/>
<keyword evidence="6" id="KW-0680">Restriction system</keyword>
<evidence type="ECO:0000313" key="10">
    <source>
        <dbReference type="Proteomes" id="UP001432180"/>
    </source>
</evidence>
<evidence type="ECO:0000256" key="4">
    <source>
        <dbReference type="ARBA" id="ARBA00022679"/>
    </source>
</evidence>
<dbReference type="GO" id="GO:0009007">
    <property type="term" value="F:site-specific DNA-methyltransferase (adenine-specific) activity"/>
    <property type="evidence" value="ECO:0007669"/>
    <property type="project" value="UniProtKB-EC"/>
</dbReference>
<dbReference type="PRINTS" id="PR00507">
    <property type="entry name" value="N12N6MTFRASE"/>
</dbReference>
<evidence type="ECO:0000313" key="9">
    <source>
        <dbReference type="EMBL" id="WPL17935.1"/>
    </source>
</evidence>
<evidence type="ECO:0000256" key="2">
    <source>
        <dbReference type="ARBA" id="ARBA00011900"/>
    </source>
</evidence>
<name>A0ABZ0SEA5_9GAMM</name>
<comment type="similarity">
    <text evidence="1">Belongs to the N(4)/N(6)-methyltransferase family.</text>
</comment>
<dbReference type="EC" id="2.1.1.72" evidence="2"/>
<evidence type="ECO:0000256" key="1">
    <source>
        <dbReference type="ARBA" id="ARBA00006594"/>
    </source>
</evidence>
<dbReference type="InterPro" id="IPR029063">
    <property type="entry name" value="SAM-dependent_MTases_sf"/>
</dbReference>
<dbReference type="PANTHER" id="PTHR42933">
    <property type="entry name" value="SLR6095 PROTEIN"/>
    <property type="match status" value="1"/>
</dbReference>
<dbReference type="Proteomes" id="UP001432180">
    <property type="component" value="Chromosome"/>
</dbReference>
<keyword evidence="4 9" id="KW-0808">Transferase</keyword>
<evidence type="ECO:0000256" key="7">
    <source>
        <dbReference type="ARBA" id="ARBA00047942"/>
    </source>
</evidence>